<feature type="signal peptide" evidence="3">
    <location>
        <begin position="1"/>
        <end position="17"/>
    </location>
</feature>
<comment type="caution">
    <text evidence="8">The sequence shown here is derived from an EMBL/GenBank/DDBJ whole genome shotgun (WGS) entry which is preliminary data.</text>
</comment>
<evidence type="ECO:0000256" key="1">
    <source>
        <dbReference type="ARBA" id="ARBA00007806"/>
    </source>
</evidence>
<dbReference type="EMBL" id="VLTN01000006">
    <property type="protein sequence ID" value="KAA0155598.1"/>
    <property type="molecule type" value="Genomic_DNA"/>
</dbReference>
<keyword evidence="3" id="KW-0732">Signal</keyword>
<evidence type="ECO:0000313" key="12">
    <source>
        <dbReference type="Proteomes" id="UP000323011"/>
    </source>
</evidence>
<proteinExistence type="inferred from homology"/>
<keyword evidence="2" id="KW-0378">Hydrolase</keyword>
<evidence type="ECO:0000313" key="9">
    <source>
        <dbReference type="EMBL" id="KAA0163852.1"/>
    </source>
</evidence>
<evidence type="ECO:0000313" key="8">
    <source>
        <dbReference type="EMBL" id="KAA0155598.1"/>
    </source>
</evidence>
<organism evidence="8 12">
    <name type="scientific">Cafeteria roenbergensis</name>
    <name type="common">Marine flagellate</name>
    <dbReference type="NCBI Taxonomy" id="33653"/>
    <lineage>
        <taxon>Eukaryota</taxon>
        <taxon>Sar</taxon>
        <taxon>Stramenopiles</taxon>
        <taxon>Bigyra</taxon>
        <taxon>Opalozoa</taxon>
        <taxon>Bicosoecida</taxon>
        <taxon>Cafeteriaceae</taxon>
        <taxon>Cafeteria</taxon>
    </lineage>
</organism>
<dbReference type="AlphaFoldDB" id="A0A5A8CS95"/>
<dbReference type="InterPro" id="IPR003609">
    <property type="entry name" value="Pan_app"/>
</dbReference>
<dbReference type="SUPFAM" id="SSF51445">
    <property type="entry name" value="(Trans)glycosidases"/>
    <property type="match status" value="1"/>
</dbReference>
<dbReference type="Proteomes" id="UP000325113">
    <property type="component" value="Unassembled WGS sequence"/>
</dbReference>
<evidence type="ECO:0008006" key="14">
    <source>
        <dbReference type="Google" id="ProtNLM"/>
    </source>
</evidence>
<evidence type="ECO:0000256" key="2">
    <source>
        <dbReference type="RuleBase" id="RU361185"/>
    </source>
</evidence>
<dbReference type="Proteomes" id="UP000323011">
    <property type="component" value="Unassembled WGS sequence"/>
</dbReference>
<gene>
    <name evidence="10" type="ORF">FNF27_03982</name>
    <name evidence="8" type="ORF">FNF29_01515</name>
    <name evidence="9" type="ORF">FNF31_02707</name>
</gene>
<dbReference type="EMBL" id="VLTO01000021">
    <property type="protein sequence ID" value="KAA0174607.1"/>
    <property type="molecule type" value="Genomic_DNA"/>
</dbReference>
<dbReference type="Pfam" id="PF01055">
    <property type="entry name" value="Glyco_hydro_31_2nd"/>
    <property type="match status" value="1"/>
</dbReference>
<feature type="domain" description="Apple" evidence="5">
    <location>
        <begin position="149"/>
        <end position="185"/>
    </location>
</feature>
<name>A0A5A8CS95_CAFRO</name>
<evidence type="ECO:0000259" key="5">
    <source>
        <dbReference type="Pfam" id="PF14295"/>
    </source>
</evidence>
<feature type="domain" description="DUF5110" evidence="6">
    <location>
        <begin position="722"/>
        <end position="776"/>
    </location>
</feature>
<evidence type="ECO:0000259" key="6">
    <source>
        <dbReference type="Pfam" id="PF17137"/>
    </source>
</evidence>
<dbReference type="InterPro" id="IPR033403">
    <property type="entry name" value="DUF5110"/>
</dbReference>
<dbReference type="GO" id="GO:0005975">
    <property type="term" value="P:carbohydrate metabolic process"/>
    <property type="evidence" value="ECO:0007669"/>
    <property type="project" value="InterPro"/>
</dbReference>
<dbReference type="Gene3D" id="3.20.20.80">
    <property type="entry name" value="Glycosidases"/>
    <property type="match status" value="2"/>
</dbReference>
<dbReference type="SUPFAM" id="SSF51011">
    <property type="entry name" value="Glycosyl hydrolase domain"/>
    <property type="match status" value="1"/>
</dbReference>
<sequence length="813" mass="88281">MRSAVAILLSAAALAAASPVTPIPNGISVQTVSSGVVRLTVESNLAFRVSVGKNGPVTEYPFLDDSRPAPPSFQTVNSGSMVGISVSGLGSVMIDPNSTQFAMQDPSGTAIVTSRQLLQPSGGSSICDTARPGFDAQDPVRISGDNGGALSGQTQESCCSACDSFSECTAWVYAPVPDQQDNCWLLKSASGVFPSSDRVFGGQTEPPTPIVGSTITLDADSSAVYYGSGAGQSNAGTLSRTSGFEHVENRESDAPVYWSSQGYSAIGLQAASWQARDGSVVWSQVDDLYLIPAADIDASTRGMWSITGAPSMLPRWALGFLASRWGWNSEEYINTTLPQFRQGNYPIDAYISDFSWFTAQDDYNCPSDGWSWYSDFGYSNLTYPHPKEQLSYYRSALNMRMMGIRKPRLCNTELLSYARSQGWLVEGGLNGRDLNYSIPAMRQWYSKNQAHFRTDGVAGYWNDEGEVYYFQFYWWNLAEVETLQSLNATERFFSINRAYTPGMQRMGAVYWTGDINPTWQQLQITPGYMLNQGIMGNPYTTCDIGGFTSQTNALLLTRWYQAGVFLPIMRVHSTESATPHFPFLWEPAAANAMRDALNLRYQLIPALNSLAYRAATEGKLIMRPLMASFFADTNTHDLTSQWLVGDSVMVAPVLNENNQSSTYFPVGSGTWYQYATTLTHEAGTTEQLTNVGLDYIPIYARAGAVLPLGPVVQYTDALPGGPLQVQVYAGADGSFTLVEDDGLTSGYTSGNVRKTTFSWDDASSTLSWTVAGTFSGPNVFTSVAATLYSAAAGKSFPVPAKAIGRSGSFKFST</sequence>
<dbReference type="PANTHER" id="PTHR43863">
    <property type="entry name" value="HYDROLASE, PUTATIVE (AFU_ORTHOLOGUE AFUA_1G03140)-RELATED"/>
    <property type="match status" value="1"/>
</dbReference>
<dbReference type="GO" id="GO:0004553">
    <property type="term" value="F:hydrolase activity, hydrolyzing O-glycosyl compounds"/>
    <property type="evidence" value="ECO:0007669"/>
    <property type="project" value="InterPro"/>
</dbReference>
<feature type="chain" id="PRO_5036136787" description="Apple domain-containing protein" evidence="3">
    <location>
        <begin position="18"/>
        <end position="813"/>
    </location>
</feature>
<protein>
    <recommendedName>
        <fullName evidence="14">Apple domain-containing protein</fullName>
    </recommendedName>
</protein>
<dbReference type="PANTHER" id="PTHR43863:SF2">
    <property type="entry name" value="MALTASE-GLUCOAMYLASE"/>
    <property type="match status" value="1"/>
</dbReference>
<evidence type="ECO:0000259" key="7">
    <source>
        <dbReference type="Pfam" id="PF21365"/>
    </source>
</evidence>
<dbReference type="Pfam" id="PF14295">
    <property type="entry name" value="PAN_4"/>
    <property type="match status" value="1"/>
</dbReference>
<dbReference type="InterPro" id="IPR048395">
    <property type="entry name" value="Glyco_hydro_31_C"/>
</dbReference>
<accession>A0A5A8CS95</accession>
<evidence type="ECO:0000256" key="3">
    <source>
        <dbReference type="SAM" id="SignalP"/>
    </source>
</evidence>
<reference evidence="11 12" key="1">
    <citation type="submission" date="2019-07" db="EMBL/GenBank/DDBJ databases">
        <title>Genomes of Cafeteria roenbergensis.</title>
        <authorList>
            <person name="Fischer M.G."/>
            <person name="Hackl T."/>
            <person name="Roman M."/>
        </authorList>
    </citation>
    <scope>NUCLEOTIDE SEQUENCE [LARGE SCALE GENOMIC DNA]</scope>
    <source>
        <strain evidence="8 12">BVI</strain>
        <strain evidence="9 13">Cflag</strain>
        <strain evidence="10 11">E4-10P</strain>
    </source>
</reference>
<dbReference type="OrthoDB" id="5839090at2759"/>
<evidence type="ECO:0000313" key="13">
    <source>
        <dbReference type="Proteomes" id="UP000325113"/>
    </source>
</evidence>
<dbReference type="InterPro" id="IPR051816">
    <property type="entry name" value="Glycosyl_Hydrolase_31"/>
</dbReference>
<dbReference type="Pfam" id="PF17137">
    <property type="entry name" value="DUF5110"/>
    <property type="match status" value="1"/>
</dbReference>
<keyword evidence="12" id="KW-1185">Reference proteome</keyword>
<dbReference type="InterPro" id="IPR013780">
    <property type="entry name" value="Glyco_hydro_b"/>
</dbReference>
<dbReference type="Gene3D" id="3.50.4.10">
    <property type="entry name" value="Hepatocyte Growth Factor"/>
    <property type="match status" value="1"/>
</dbReference>
<evidence type="ECO:0000313" key="11">
    <source>
        <dbReference type="Proteomes" id="UP000322899"/>
    </source>
</evidence>
<feature type="domain" description="Glycoside hydrolase family 31 TIM barrel" evidence="4">
    <location>
        <begin position="310"/>
        <end position="609"/>
    </location>
</feature>
<keyword evidence="2" id="KW-0326">Glycosidase</keyword>
<dbReference type="Pfam" id="PF21365">
    <property type="entry name" value="Glyco_hydro_31_3rd"/>
    <property type="match status" value="1"/>
</dbReference>
<dbReference type="OMA" id="YNNITFP"/>
<dbReference type="InterPro" id="IPR017853">
    <property type="entry name" value="GH"/>
</dbReference>
<dbReference type="InterPro" id="IPR000322">
    <property type="entry name" value="Glyco_hydro_31_TIM"/>
</dbReference>
<evidence type="ECO:0000259" key="4">
    <source>
        <dbReference type="Pfam" id="PF01055"/>
    </source>
</evidence>
<evidence type="ECO:0000313" key="10">
    <source>
        <dbReference type="EMBL" id="KAA0174607.1"/>
    </source>
</evidence>
<dbReference type="Proteomes" id="UP000322899">
    <property type="component" value="Unassembled WGS sequence"/>
</dbReference>
<dbReference type="EMBL" id="VLTM01000020">
    <property type="protein sequence ID" value="KAA0163852.1"/>
    <property type="molecule type" value="Genomic_DNA"/>
</dbReference>
<feature type="domain" description="Glycosyl hydrolase family 31 C-terminal" evidence="7">
    <location>
        <begin position="618"/>
        <end position="706"/>
    </location>
</feature>
<dbReference type="Gene3D" id="2.60.40.1180">
    <property type="entry name" value="Golgi alpha-mannosidase II"/>
    <property type="match status" value="2"/>
</dbReference>
<comment type="similarity">
    <text evidence="1 2">Belongs to the glycosyl hydrolase 31 family.</text>
</comment>